<sequence>MIRHCALLEFPVVGDSLSRRGWRDKKPIRCLLDRALANEKLNDLFSNSFTEYLTMIASDHKPVLASLEDKIRRGRSCFRFDRRWLDKEGLFDTISAGWDSGVAASTSNFMDKIINCCHAISQWRKAQVPYGRETIEDLKTHLSAAQEDDTASVEVILELTWKLREAYRDEEIYWYQKSRSRWMRFGDQNTSYFHAQTKQRRAKNHIVGLHDETDQWVTEETRVQRIAASYFQGLFTSTDPTDFEEPLGEICMSITTDMNDSLT</sequence>
<proteinExistence type="predicted"/>
<name>A0ABM0Y608_CAMSA</name>
<dbReference type="SUPFAM" id="SSF56219">
    <property type="entry name" value="DNase I-like"/>
    <property type="match status" value="1"/>
</dbReference>
<dbReference type="PANTHER" id="PTHR33710:SF71">
    <property type="entry name" value="ENDONUCLEASE_EXONUCLEASE_PHOSPHATASE DOMAIN-CONTAINING PROTEIN"/>
    <property type="match status" value="1"/>
</dbReference>
<keyword evidence="1" id="KW-1185">Reference proteome</keyword>
<gene>
    <name evidence="2" type="primary">LOC104773192</name>
</gene>
<reference evidence="1" key="1">
    <citation type="journal article" date="2014" name="Nat. Commun.">
        <title>The emerging biofuel crop Camelina sativa retains a highly undifferentiated hexaploid genome structure.</title>
        <authorList>
            <person name="Kagale S."/>
            <person name="Koh C."/>
            <person name="Nixon J."/>
            <person name="Bollina V."/>
            <person name="Clarke W.E."/>
            <person name="Tuteja R."/>
            <person name="Spillane C."/>
            <person name="Robinson S.J."/>
            <person name="Links M.G."/>
            <person name="Clarke C."/>
            <person name="Higgins E.E."/>
            <person name="Huebert T."/>
            <person name="Sharpe A.G."/>
            <person name="Parkin I.A."/>
        </authorList>
    </citation>
    <scope>NUCLEOTIDE SEQUENCE [LARGE SCALE GENOMIC DNA]</scope>
    <source>
        <strain evidence="1">cv. DH55</strain>
    </source>
</reference>
<dbReference type="PANTHER" id="PTHR33710">
    <property type="entry name" value="BNAC02G09200D PROTEIN"/>
    <property type="match status" value="1"/>
</dbReference>
<evidence type="ECO:0000313" key="2">
    <source>
        <dbReference type="RefSeq" id="XP_010496070.1"/>
    </source>
</evidence>
<evidence type="ECO:0000313" key="1">
    <source>
        <dbReference type="Proteomes" id="UP000694864"/>
    </source>
</evidence>
<dbReference type="InterPro" id="IPR036691">
    <property type="entry name" value="Endo/exonu/phosph_ase_sf"/>
</dbReference>
<protein>
    <submittedName>
        <fullName evidence="2">Uncharacterized protein LOC104773192</fullName>
    </submittedName>
</protein>
<organism evidence="1 2">
    <name type="scientific">Camelina sativa</name>
    <name type="common">False flax</name>
    <name type="synonym">Myagrum sativum</name>
    <dbReference type="NCBI Taxonomy" id="90675"/>
    <lineage>
        <taxon>Eukaryota</taxon>
        <taxon>Viridiplantae</taxon>
        <taxon>Streptophyta</taxon>
        <taxon>Embryophyta</taxon>
        <taxon>Tracheophyta</taxon>
        <taxon>Spermatophyta</taxon>
        <taxon>Magnoliopsida</taxon>
        <taxon>eudicotyledons</taxon>
        <taxon>Gunneridae</taxon>
        <taxon>Pentapetalae</taxon>
        <taxon>rosids</taxon>
        <taxon>malvids</taxon>
        <taxon>Brassicales</taxon>
        <taxon>Brassicaceae</taxon>
        <taxon>Camelineae</taxon>
        <taxon>Camelina</taxon>
    </lineage>
</organism>
<dbReference type="GeneID" id="104773192"/>
<dbReference type="Proteomes" id="UP000694864">
    <property type="component" value="Unplaced"/>
</dbReference>
<dbReference type="RefSeq" id="XP_010496070.1">
    <property type="nucleotide sequence ID" value="XM_010497768.1"/>
</dbReference>
<reference evidence="2" key="2">
    <citation type="submission" date="2025-08" db="UniProtKB">
        <authorList>
            <consortium name="RefSeq"/>
        </authorList>
    </citation>
    <scope>IDENTIFICATION</scope>
    <source>
        <tissue evidence="2">Leaf</tissue>
    </source>
</reference>
<accession>A0ABM0Y608</accession>